<reference evidence="3" key="1">
    <citation type="submission" date="2016-10" db="EMBL/GenBank/DDBJ databases">
        <authorList>
            <person name="de Groot N.N."/>
        </authorList>
    </citation>
    <scope>NUCLEOTIDE SEQUENCE</scope>
</reference>
<dbReference type="InterPro" id="IPR017900">
    <property type="entry name" value="4Fe4S_Fe_S_CS"/>
</dbReference>
<dbReference type="AlphaFoldDB" id="A0A1W1CXL2"/>
<evidence type="ECO:0000259" key="2">
    <source>
        <dbReference type="PROSITE" id="PS51379"/>
    </source>
</evidence>
<dbReference type="SUPFAM" id="SSF54862">
    <property type="entry name" value="4Fe-4S ferredoxins"/>
    <property type="match status" value="1"/>
</dbReference>
<feature type="region of interest" description="Disordered" evidence="1">
    <location>
        <begin position="99"/>
        <end position="120"/>
    </location>
</feature>
<evidence type="ECO:0000313" key="3">
    <source>
        <dbReference type="EMBL" id="SFV70596.1"/>
    </source>
</evidence>
<evidence type="ECO:0000256" key="1">
    <source>
        <dbReference type="SAM" id="MobiDB-lite"/>
    </source>
</evidence>
<proteinExistence type="predicted"/>
<feature type="domain" description="4Fe-4S ferredoxin-type" evidence="2">
    <location>
        <begin position="1"/>
        <end position="29"/>
    </location>
</feature>
<accession>A0A1W1CXL2</accession>
<dbReference type="PROSITE" id="PS51379">
    <property type="entry name" value="4FE4S_FER_2"/>
    <property type="match status" value="1"/>
</dbReference>
<dbReference type="Gene3D" id="3.30.70.20">
    <property type="match status" value="1"/>
</dbReference>
<sequence length="120" mass="13324">MAVIIGDICINCAACIDECPVEAIVDEDDNPTGEEYYYVCPDKCVECVDHFDTPACAEACPTEGCITWDMPFTADYKDHFAGENYLDGKGYGIEDADAEMPFRDDISTEDRTNRTPVIED</sequence>
<protein>
    <submittedName>
        <fullName evidence="3">Ferredoxin</fullName>
    </submittedName>
</protein>
<feature type="compositionally biased region" description="Basic and acidic residues" evidence="1">
    <location>
        <begin position="100"/>
        <end position="113"/>
    </location>
</feature>
<name>A0A1W1CXL2_9ZZZZ</name>
<organism evidence="3">
    <name type="scientific">hydrothermal vent metagenome</name>
    <dbReference type="NCBI Taxonomy" id="652676"/>
    <lineage>
        <taxon>unclassified sequences</taxon>
        <taxon>metagenomes</taxon>
        <taxon>ecological metagenomes</taxon>
    </lineage>
</organism>
<dbReference type="InterPro" id="IPR017896">
    <property type="entry name" value="4Fe4S_Fe-S-bd"/>
</dbReference>
<dbReference type="EMBL" id="FPHI01000052">
    <property type="protein sequence ID" value="SFV70596.1"/>
    <property type="molecule type" value="Genomic_DNA"/>
</dbReference>
<dbReference type="PROSITE" id="PS00198">
    <property type="entry name" value="4FE4S_FER_1"/>
    <property type="match status" value="1"/>
</dbReference>
<gene>
    <name evidence="3" type="ORF">MNB_SV-3-409</name>
</gene>
<dbReference type="Pfam" id="PF12838">
    <property type="entry name" value="Fer4_7"/>
    <property type="match status" value="1"/>
</dbReference>